<comment type="caution">
    <text evidence="1">The sequence shown here is derived from an EMBL/GenBank/DDBJ whole genome shotgun (WGS) entry which is preliminary data.</text>
</comment>
<protein>
    <submittedName>
        <fullName evidence="1">Uncharacterized protein</fullName>
    </submittedName>
</protein>
<proteinExistence type="predicted"/>
<dbReference type="Proteomes" id="UP000236291">
    <property type="component" value="Unassembled WGS sequence"/>
</dbReference>
<accession>A0A2K3KPA5</accession>
<evidence type="ECO:0000313" key="1">
    <source>
        <dbReference type="EMBL" id="PNX68073.1"/>
    </source>
</evidence>
<organism evidence="1 2">
    <name type="scientific">Trifolium pratense</name>
    <name type="common">Red clover</name>
    <dbReference type="NCBI Taxonomy" id="57577"/>
    <lineage>
        <taxon>Eukaryota</taxon>
        <taxon>Viridiplantae</taxon>
        <taxon>Streptophyta</taxon>
        <taxon>Embryophyta</taxon>
        <taxon>Tracheophyta</taxon>
        <taxon>Spermatophyta</taxon>
        <taxon>Magnoliopsida</taxon>
        <taxon>eudicotyledons</taxon>
        <taxon>Gunneridae</taxon>
        <taxon>Pentapetalae</taxon>
        <taxon>rosids</taxon>
        <taxon>fabids</taxon>
        <taxon>Fabales</taxon>
        <taxon>Fabaceae</taxon>
        <taxon>Papilionoideae</taxon>
        <taxon>50 kb inversion clade</taxon>
        <taxon>NPAAA clade</taxon>
        <taxon>Hologalegina</taxon>
        <taxon>IRL clade</taxon>
        <taxon>Trifolieae</taxon>
        <taxon>Trifolium</taxon>
    </lineage>
</organism>
<evidence type="ECO:0000313" key="2">
    <source>
        <dbReference type="Proteomes" id="UP000236291"/>
    </source>
</evidence>
<reference evidence="1 2" key="1">
    <citation type="journal article" date="2014" name="Am. J. Bot.">
        <title>Genome assembly and annotation for red clover (Trifolium pratense; Fabaceae).</title>
        <authorList>
            <person name="Istvanek J."/>
            <person name="Jaros M."/>
            <person name="Krenek A."/>
            <person name="Repkova J."/>
        </authorList>
    </citation>
    <scope>NUCLEOTIDE SEQUENCE [LARGE SCALE GENOMIC DNA]</scope>
    <source>
        <strain evidence="2">cv. Tatra</strain>
        <tissue evidence="1">Young leaves</tissue>
    </source>
</reference>
<dbReference type="AlphaFoldDB" id="A0A2K3KPA5"/>
<gene>
    <name evidence="1" type="ORF">L195_g063811</name>
</gene>
<sequence length="28" mass="3427">MICFFLDENDRDRGGWNSDVDHEKYHVQ</sequence>
<reference evidence="1 2" key="2">
    <citation type="journal article" date="2017" name="Front. Plant Sci.">
        <title>Gene Classification and Mining of Molecular Markers Useful in Red Clover (Trifolium pratense) Breeding.</title>
        <authorList>
            <person name="Istvanek J."/>
            <person name="Dluhosova J."/>
            <person name="Dluhos P."/>
            <person name="Patkova L."/>
            <person name="Nedelnik J."/>
            <person name="Repkova J."/>
        </authorList>
    </citation>
    <scope>NUCLEOTIDE SEQUENCE [LARGE SCALE GENOMIC DNA]</scope>
    <source>
        <strain evidence="2">cv. Tatra</strain>
        <tissue evidence="1">Young leaves</tissue>
    </source>
</reference>
<feature type="non-terminal residue" evidence="1">
    <location>
        <position position="28"/>
    </location>
</feature>
<name>A0A2K3KPA5_TRIPR</name>
<dbReference type="EMBL" id="ASHM01221383">
    <property type="protein sequence ID" value="PNX68073.1"/>
    <property type="molecule type" value="Genomic_DNA"/>
</dbReference>